<dbReference type="EMBL" id="PVUB01000008">
    <property type="protein sequence ID" value="PRZ21682.1"/>
    <property type="molecule type" value="Genomic_DNA"/>
</dbReference>
<reference evidence="2 5" key="3">
    <citation type="submission" date="2018-03" db="EMBL/GenBank/DDBJ databases">
        <title>Genomic Encyclopedia of Archaeal and Bacterial Type Strains, Phase II (KMG-II): from individual species to whole genera.</title>
        <authorList>
            <person name="Goeker M."/>
        </authorList>
    </citation>
    <scope>NUCLEOTIDE SEQUENCE [LARGE SCALE GENOMIC DNA]</scope>
    <source>
        <strain evidence="2 5">DSM 17797</strain>
    </source>
</reference>
<evidence type="ECO:0000313" key="5">
    <source>
        <dbReference type="Proteomes" id="UP000237771"/>
    </source>
</evidence>
<dbReference type="AlphaFoldDB" id="A0A1M5RBX0"/>
<dbReference type="RefSeq" id="WP_072944762.1">
    <property type="nucleotide sequence ID" value="NZ_FQWO01000009.1"/>
</dbReference>
<keyword evidence="5" id="KW-1185">Reference proteome</keyword>
<keyword evidence="1" id="KW-0472">Membrane</keyword>
<evidence type="ECO:0000313" key="2">
    <source>
        <dbReference type="EMBL" id="PRZ21682.1"/>
    </source>
</evidence>
<evidence type="ECO:0000256" key="1">
    <source>
        <dbReference type="SAM" id="Phobius"/>
    </source>
</evidence>
<feature type="transmembrane region" description="Helical" evidence="1">
    <location>
        <begin position="29"/>
        <end position="47"/>
    </location>
</feature>
<keyword evidence="1" id="KW-1133">Transmembrane helix</keyword>
<feature type="transmembrane region" description="Helical" evidence="1">
    <location>
        <begin position="53"/>
        <end position="75"/>
    </location>
</feature>
<accession>A0A1M5RBX0</accession>
<reference evidence="3" key="2">
    <citation type="submission" date="2016-11" db="EMBL/GenBank/DDBJ databases">
        <authorList>
            <person name="Jaros S."/>
            <person name="Januszkiewicz K."/>
            <person name="Wedrychowicz H."/>
        </authorList>
    </citation>
    <scope>NUCLEOTIDE SEQUENCE [LARGE SCALE GENOMIC DNA]</scope>
    <source>
        <strain evidence="3">DSM 19729</strain>
    </source>
</reference>
<gene>
    <name evidence="2" type="ORF">BC624_108122</name>
    <name evidence="3" type="ORF">SAMN05443373_109121</name>
</gene>
<protein>
    <recommendedName>
        <fullName evidence="6">YcxB-like protein</fullName>
    </recommendedName>
</protein>
<name>A0A1M5RBX0_9FLAO</name>
<reference evidence="4" key="1">
    <citation type="submission" date="2016-11" db="EMBL/GenBank/DDBJ databases">
        <authorList>
            <person name="Varghese N."/>
            <person name="Submissions S."/>
        </authorList>
    </citation>
    <scope>NUCLEOTIDE SEQUENCE [LARGE SCALE GENOMIC DNA]</scope>
    <source>
        <strain evidence="4">DSM 19729</strain>
    </source>
</reference>
<organism evidence="3 4">
    <name type="scientific">Flavobacterium granuli</name>
    <dbReference type="NCBI Taxonomy" id="280093"/>
    <lineage>
        <taxon>Bacteria</taxon>
        <taxon>Pseudomonadati</taxon>
        <taxon>Bacteroidota</taxon>
        <taxon>Flavobacteriia</taxon>
        <taxon>Flavobacteriales</taxon>
        <taxon>Flavobacteriaceae</taxon>
        <taxon>Flavobacterium</taxon>
    </lineage>
</organism>
<dbReference type="Proteomes" id="UP000237771">
    <property type="component" value="Unassembled WGS sequence"/>
</dbReference>
<dbReference type="STRING" id="280093.SAMN05443373_109121"/>
<dbReference type="OrthoDB" id="771482at2"/>
<evidence type="ECO:0000313" key="4">
    <source>
        <dbReference type="Proteomes" id="UP000184384"/>
    </source>
</evidence>
<dbReference type="Proteomes" id="UP000184384">
    <property type="component" value="Unassembled WGS sequence"/>
</dbReference>
<proteinExistence type="predicted"/>
<sequence>MSVKIDKKKSVEKERLIFKPNWEYILEKAYETFIYLGWTIATIAVILNPKNAINHTATLIVILINILLLISWYYIYKLLKINISKPERDRKLFVEILKNRFPELIINDNGLHMLRSKKNTGSLSWGKLLTVIFDENYLFINLATLGRYGNKSPFHAISNYLKLKSIEKEFNNRIVISDKSVATD</sequence>
<keyword evidence="1" id="KW-0812">Transmembrane</keyword>
<evidence type="ECO:0000313" key="3">
    <source>
        <dbReference type="EMBL" id="SHH23620.1"/>
    </source>
</evidence>
<evidence type="ECO:0008006" key="6">
    <source>
        <dbReference type="Google" id="ProtNLM"/>
    </source>
</evidence>
<dbReference type="EMBL" id="FQWO01000009">
    <property type="protein sequence ID" value="SHH23620.1"/>
    <property type="molecule type" value="Genomic_DNA"/>
</dbReference>